<feature type="domain" description="D-glutamate N-acetyltransferase-like C-terminal" evidence="1">
    <location>
        <begin position="65"/>
        <end position="111"/>
    </location>
</feature>
<dbReference type="Gene3D" id="3.40.50.300">
    <property type="entry name" value="P-loop containing nucleotide triphosphate hydrolases"/>
    <property type="match status" value="1"/>
</dbReference>
<gene>
    <name evidence="3" type="ORF">DdX_22273</name>
</gene>
<dbReference type="InterPro" id="IPR027417">
    <property type="entry name" value="P-loop_NTPase"/>
</dbReference>
<dbReference type="PANTHER" id="PTHR40690:SF1">
    <property type="entry name" value="DUF1611 DOMAIN-CONTAINING PROTEIN"/>
    <property type="match status" value="1"/>
</dbReference>
<dbReference type="InterPro" id="IPR011669">
    <property type="entry name" value="DgcN-like"/>
</dbReference>
<dbReference type="EMBL" id="JAKKPZ010001074">
    <property type="protein sequence ID" value="KAI1690835.1"/>
    <property type="molecule type" value="Genomic_DNA"/>
</dbReference>
<name>A0AAD4MG06_9BILA</name>
<evidence type="ECO:0000259" key="1">
    <source>
        <dbReference type="Pfam" id="PF07755"/>
    </source>
</evidence>
<feature type="domain" description="D-glutamate N-acetyltransferase-like N-terminal" evidence="2">
    <location>
        <begin position="2"/>
        <end position="59"/>
    </location>
</feature>
<evidence type="ECO:0000259" key="2">
    <source>
        <dbReference type="Pfam" id="PF17396"/>
    </source>
</evidence>
<keyword evidence="4" id="KW-1185">Reference proteome</keyword>
<evidence type="ECO:0000313" key="4">
    <source>
        <dbReference type="Proteomes" id="UP001201812"/>
    </source>
</evidence>
<dbReference type="SUPFAM" id="SSF52540">
    <property type="entry name" value="P-loop containing nucleoside triphosphate hydrolases"/>
    <property type="match status" value="1"/>
</dbReference>
<dbReference type="Proteomes" id="UP001201812">
    <property type="component" value="Unassembled WGS sequence"/>
</dbReference>
<dbReference type="Gene3D" id="3.40.50.720">
    <property type="entry name" value="NAD(P)-binding Rossmann-like Domain"/>
    <property type="match status" value="1"/>
</dbReference>
<comment type="caution">
    <text evidence="3">The sequence shown here is derived from an EMBL/GenBank/DDBJ whole genome shotgun (WGS) entry which is preliminary data.</text>
</comment>
<proteinExistence type="predicted"/>
<dbReference type="PANTHER" id="PTHR40690">
    <property type="entry name" value="GLL3100 PROTEIN"/>
    <property type="match status" value="1"/>
</dbReference>
<dbReference type="InterPro" id="IPR035402">
    <property type="entry name" value="DgcN-like_N"/>
</dbReference>
<accession>A0AAD4MG06</accession>
<dbReference type="AlphaFoldDB" id="A0AAD4MG06"/>
<protein>
    <recommendedName>
        <fullName evidence="5">DUF1611 domain-containing protein</fullName>
    </recommendedName>
</protein>
<evidence type="ECO:0000313" key="3">
    <source>
        <dbReference type="EMBL" id="KAI1690835.1"/>
    </source>
</evidence>
<reference evidence="3" key="1">
    <citation type="submission" date="2022-01" db="EMBL/GenBank/DDBJ databases">
        <title>Genome Sequence Resource for Two Populations of Ditylenchus destructor, the Migratory Endoparasitic Phytonematode.</title>
        <authorList>
            <person name="Zhang H."/>
            <person name="Lin R."/>
            <person name="Xie B."/>
        </authorList>
    </citation>
    <scope>NUCLEOTIDE SEQUENCE</scope>
    <source>
        <strain evidence="3">BazhouSP</strain>
    </source>
</reference>
<dbReference type="Pfam" id="PF17396">
    <property type="entry name" value="DUF1611_N"/>
    <property type="match status" value="1"/>
</dbReference>
<dbReference type="Pfam" id="PF07755">
    <property type="entry name" value="DUF1611"/>
    <property type="match status" value="1"/>
</dbReference>
<organism evidence="3 4">
    <name type="scientific">Ditylenchus destructor</name>
    <dbReference type="NCBI Taxonomy" id="166010"/>
    <lineage>
        <taxon>Eukaryota</taxon>
        <taxon>Metazoa</taxon>
        <taxon>Ecdysozoa</taxon>
        <taxon>Nematoda</taxon>
        <taxon>Chromadorea</taxon>
        <taxon>Rhabditida</taxon>
        <taxon>Tylenchina</taxon>
        <taxon>Tylenchomorpha</taxon>
        <taxon>Sphaerularioidea</taxon>
        <taxon>Anguinidae</taxon>
        <taxon>Anguininae</taxon>
        <taxon>Ditylenchus</taxon>
    </lineage>
</organism>
<evidence type="ECO:0008006" key="5">
    <source>
        <dbReference type="Google" id="ProtNLM"/>
    </source>
</evidence>
<dbReference type="InterPro" id="IPR035086">
    <property type="entry name" value="DgcN-like_C"/>
</dbReference>
<sequence>MGGANPGGVIADSWVAPLVEAMAAGLDLVSGMHGRLADHPAIAAAAAQHGVKLHDVRVPPAGIPVGTGDKRSGRRLLTVGTDCALGKKYTALALARAFAARGVPSDFRATGGRPAS</sequence>